<keyword evidence="2" id="KW-1185">Reference proteome</keyword>
<dbReference type="EMBL" id="JAESIL010000033">
    <property type="protein sequence ID" value="MBL3578416.1"/>
    <property type="molecule type" value="Genomic_DNA"/>
</dbReference>
<accession>A0ABS1RI95</accession>
<name>A0ABS1RI95_9RHOB</name>
<sequence>MVDRRLFSIALEERRVRHQRIVATDDGHAEQIGRAMARQRGARYLGLTEAGAGPSADPRAALDALAHLIAAPFLTLGGRSATVGDWLAAFSGGREDADLNRAMAPAGLRVYVLPSGADFYVATSPRIAFLADCFARTPWAGGAWATTLRAIEGARATNMTFAGIASRATGLPLASAMDHVQPRSVANG</sequence>
<evidence type="ECO:0000313" key="2">
    <source>
        <dbReference type="Proteomes" id="UP000635853"/>
    </source>
</evidence>
<comment type="caution">
    <text evidence="1">The sequence shown here is derived from an EMBL/GenBank/DDBJ whole genome shotgun (WGS) entry which is preliminary data.</text>
</comment>
<proteinExistence type="predicted"/>
<evidence type="ECO:0000313" key="1">
    <source>
        <dbReference type="EMBL" id="MBL3578416.1"/>
    </source>
</evidence>
<gene>
    <name evidence="1" type="ORF">JMJ92_09645</name>
</gene>
<reference evidence="2" key="1">
    <citation type="submission" date="2021-01" db="EMBL/GenBank/DDBJ databases">
        <title>Draft genomes of Rhodovulum sulfidophilum.</title>
        <authorList>
            <person name="Guzman M.S."/>
        </authorList>
    </citation>
    <scope>NUCLEOTIDE SEQUENCE [LARGE SCALE GENOMIC DNA]</scope>
    <source>
        <strain evidence="2">AB19</strain>
    </source>
</reference>
<dbReference type="RefSeq" id="WP_075783970.1">
    <property type="nucleotide sequence ID" value="NZ_JAESIL010000033.1"/>
</dbReference>
<dbReference type="Proteomes" id="UP000635853">
    <property type="component" value="Unassembled WGS sequence"/>
</dbReference>
<organism evidence="1 2">
    <name type="scientific">Rhodovulum visakhapatnamense</name>
    <dbReference type="NCBI Taxonomy" id="364297"/>
    <lineage>
        <taxon>Bacteria</taxon>
        <taxon>Pseudomonadati</taxon>
        <taxon>Pseudomonadota</taxon>
        <taxon>Alphaproteobacteria</taxon>
        <taxon>Rhodobacterales</taxon>
        <taxon>Paracoccaceae</taxon>
        <taxon>Rhodovulum</taxon>
    </lineage>
</organism>
<protein>
    <submittedName>
        <fullName evidence="1">Uncharacterized protein</fullName>
    </submittedName>
</protein>